<feature type="compositionally biased region" description="Basic and acidic residues" evidence="2">
    <location>
        <begin position="331"/>
        <end position="346"/>
    </location>
</feature>
<sequence length="937" mass="106530">MKITILLCAVTAIAVAVPTHHHENLQEESTLENLSTTIQREKKSPLQDHHAAEKTHEAGSEDILASKSGHRVPMEGRSLGFKKPIIVKKKIGYHVYRDSDEEMAHADPHENCSKQIKVKLCDEESGLHKNMGACLTSKRLNEEITEKEIENSIKKAKEAVENLQRGLHRMEHSSAKLANTKDKELDDDLEVHQHIEAARKALEHVQKNFGNLDTLGLQAPTIEELQEKSTDEERLAQWKEAIDNIHKNFEIARNIEDAFKTDSEQTNLKATHTSYSSKIRESEHKELDIEPHHKSNTASLSNVELQPEGLDAFKKQRENDDMDSDMFTAPTEHKESKIKLHSDSLKTENKLEESLKNHETETRNVEKLNEPTLTMKSAIILPLAGESLKIEDTKSENHKEIPDHVHQQQSKAVKEEENSESKKLKTSEDITHDMDLKTEKNAVLGIDEMTPLSLAKSAHIESLDKSTEHHEHDMSVEASDISSHQSHLEMKHSTNTEIEKSTHKDDSTVAILDHSLKSKSVNNVDELHKNMGRMSHGIPEMTNEKETGTPHHTHMNDFNANIAQDKLRNSEGKTLNGQHIFSEASHHMRSEDENTSKFTPTKGFDNEQHSMNPHSIMRMIEDQNEEHTANEMHNLHNLNDHTGMRMTEDQNKINSFLMRWAHENQQRLQESPLSLEEQLATISKLGEFHNGQNEHSNMRMNLDHNAGHHFSDNHEQESKQWAQENQDQKFRDMFSMRLAQEKQQNDHLKTMPEFHNGHMHDAQNRFPQNLVNTHDLSQLGPIMHERLHSMKNVMASDMDSAMQPSMHMSMRDSIGKPVHDRHDMHWNHHHHATARYGAGLPITAASPGAVGLFPNANTGGCGIPLMLSCSPNVVSGTLAKAQPHPGSVSAPAYRSDDNLMYYMKRDAKNTDDLPTIKIQKSTLPFNHKSELIFDKTQ</sequence>
<gene>
    <name evidence="5" type="primary">LOC128198131</name>
</gene>
<feature type="chain" id="PRO_5046333647" evidence="3">
    <location>
        <begin position="17"/>
        <end position="937"/>
    </location>
</feature>
<accession>A0ABM3LFJ8</accession>
<dbReference type="RefSeq" id="XP_052737836.1">
    <property type="nucleotide sequence ID" value="XM_052881876.1"/>
</dbReference>
<feature type="region of interest" description="Disordered" evidence="2">
    <location>
        <begin position="586"/>
        <end position="607"/>
    </location>
</feature>
<feature type="compositionally biased region" description="Basic and acidic residues" evidence="2">
    <location>
        <begin position="40"/>
        <end position="59"/>
    </location>
</feature>
<feature type="region of interest" description="Disordered" evidence="2">
    <location>
        <begin position="316"/>
        <end position="346"/>
    </location>
</feature>
<reference evidence="5" key="1">
    <citation type="submission" date="2025-08" db="UniProtKB">
        <authorList>
            <consortium name="RefSeq"/>
        </authorList>
    </citation>
    <scope>IDENTIFICATION</scope>
</reference>
<feature type="compositionally biased region" description="Polar residues" evidence="2">
    <location>
        <begin position="264"/>
        <end position="277"/>
    </location>
</feature>
<name>A0ABM3LFJ8_BICAN</name>
<feature type="compositionally biased region" description="Basic and acidic residues" evidence="2">
    <location>
        <begin position="586"/>
        <end position="595"/>
    </location>
</feature>
<feature type="region of interest" description="Disordered" evidence="2">
    <location>
        <begin position="395"/>
        <end position="426"/>
    </location>
</feature>
<feature type="compositionally biased region" description="Basic and acidic residues" evidence="2">
    <location>
        <begin position="278"/>
        <end position="287"/>
    </location>
</feature>
<keyword evidence="3" id="KW-0732">Signal</keyword>
<evidence type="ECO:0000256" key="2">
    <source>
        <dbReference type="SAM" id="MobiDB-lite"/>
    </source>
</evidence>
<feature type="signal peptide" evidence="3">
    <location>
        <begin position="1"/>
        <end position="16"/>
    </location>
</feature>
<evidence type="ECO:0000256" key="3">
    <source>
        <dbReference type="SAM" id="SignalP"/>
    </source>
</evidence>
<feature type="coiled-coil region" evidence="1">
    <location>
        <begin position="146"/>
        <end position="173"/>
    </location>
</feature>
<dbReference type="Proteomes" id="UP001652582">
    <property type="component" value="Chromosome 5"/>
</dbReference>
<evidence type="ECO:0000313" key="4">
    <source>
        <dbReference type="Proteomes" id="UP001652582"/>
    </source>
</evidence>
<dbReference type="GeneID" id="128198131"/>
<feature type="region of interest" description="Disordered" evidence="2">
    <location>
        <begin position="263"/>
        <end position="287"/>
    </location>
</feature>
<evidence type="ECO:0000313" key="5">
    <source>
        <dbReference type="RefSeq" id="XP_052737836.1"/>
    </source>
</evidence>
<feature type="region of interest" description="Disordered" evidence="2">
    <location>
        <begin position="40"/>
        <end position="61"/>
    </location>
</feature>
<protein>
    <submittedName>
        <fullName evidence="5">Uncharacterized protein LOC128198131</fullName>
    </submittedName>
</protein>
<keyword evidence="4" id="KW-1185">Reference proteome</keyword>
<keyword evidence="1" id="KW-0175">Coiled coil</keyword>
<organism evidence="4 5">
    <name type="scientific">Bicyclus anynana</name>
    <name type="common">Squinting bush brown butterfly</name>
    <dbReference type="NCBI Taxonomy" id="110368"/>
    <lineage>
        <taxon>Eukaryota</taxon>
        <taxon>Metazoa</taxon>
        <taxon>Ecdysozoa</taxon>
        <taxon>Arthropoda</taxon>
        <taxon>Hexapoda</taxon>
        <taxon>Insecta</taxon>
        <taxon>Pterygota</taxon>
        <taxon>Neoptera</taxon>
        <taxon>Endopterygota</taxon>
        <taxon>Lepidoptera</taxon>
        <taxon>Glossata</taxon>
        <taxon>Ditrysia</taxon>
        <taxon>Papilionoidea</taxon>
        <taxon>Nymphalidae</taxon>
        <taxon>Satyrinae</taxon>
        <taxon>Satyrini</taxon>
        <taxon>Mycalesina</taxon>
        <taxon>Bicyclus</taxon>
    </lineage>
</organism>
<evidence type="ECO:0000256" key="1">
    <source>
        <dbReference type="SAM" id="Coils"/>
    </source>
</evidence>
<proteinExistence type="predicted"/>